<dbReference type="GO" id="GO:0016020">
    <property type="term" value="C:membrane"/>
    <property type="evidence" value="ECO:0007669"/>
    <property type="project" value="UniProtKB-SubCell"/>
</dbReference>
<dbReference type="EMBL" id="CP001079">
    <property type="protein sequence ID" value="ACM48970.1"/>
    <property type="molecule type" value="Genomic_DNA"/>
</dbReference>
<evidence type="ECO:0000256" key="3">
    <source>
        <dbReference type="ARBA" id="ARBA00022946"/>
    </source>
</evidence>
<keyword evidence="7" id="KW-1185">Reference proteome</keyword>
<name>B9KHK8_ANAMF</name>
<evidence type="ECO:0000256" key="4">
    <source>
        <dbReference type="ARBA" id="ARBA00023136"/>
    </source>
</evidence>
<dbReference type="SUPFAM" id="SSF54427">
    <property type="entry name" value="NTF2-like"/>
    <property type="match status" value="1"/>
</dbReference>
<dbReference type="eggNOG" id="COG4395">
    <property type="taxonomic scope" value="Bacteria"/>
</dbReference>
<evidence type="ECO:0000256" key="2">
    <source>
        <dbReference type="ARBA" id="ARBA00009597"/>
    </source>
</evidence>
<dbReference type="HOGENOM" id="CLU_086329_1_0_5"/>
<organism evidence="6 7">
    <name type="scientific">Anaplasma marginale (strain Florida)</name>
    <dbReference type="NCBI Taxonomy" id="320483"/>
    <lineage>
        <taxon>Bacteria</taxon>
        <taxon>Pseudomonadati</taxon>
        <taxon>Pseudomonadota</taxon>
        <taxon>Alphaproteobacteria</taxon>
        <taxon>Rickettsiales</taxon>
        <taxon>Anaplasmataceae</taxon>
        <taxon>Anaplasma</taxon>
    </lineage>
</organism>
<dbReference type="GO" id="GO:0030150">
    <property type="term" value="P:protein import into mitochondrial matrix"/>
    <property type="evidence" value="ECO:0007669"/>
    <property type="project" value="TreeGrafter"/>
</dbReference>
<dbReference type="STRING" id="320483.AMF_080"/>
<protein>
    <recommendedName>
        <fullName evidence="5">Tim44-like domain-containing protein</fullName>
    </recommendedName>
</protein>
<comment type="subcellular location">
    <subcellularLocation>
        <location evidence="1">Membrane</location>
    </subcellularLocation>
</comment>
<dbReference type="SMART" id="SM00978">
    <property type="entry name" value="Tim44"/>
    <property type="match status" value="1"/>
</dbReference>
<dbReference type="InterPro" id="IPR016985">
    <property type="entry name" value="UCP031890_Tim44-rel"/>
</dbReference>
<dbReference type="Pfam" id="PF04280">
    <property type="entry name" value="Tim44"/>
    <property type="match status" value="1"/>
</dbReference>
<dbReference type="PANTHER" id="PTHR10721:SF1">
    <property type="entry name" value="MITOCHONDRIAL IMPORT INNER MEMBRANE TRANSLOCASE SUBUNIT TIM44"/>
    <property type="match status" value="1"/>
</dbReference>
<dbReference type="Gene3D" id="3.10.450.240">
    <property type="match status" value="1"/>
</dbReference>
<dbReference type="InterPro" id="IPR032710">
    <property type="entry name" value="NTF2-like_dom_sf"/>
</dbReference>
<dbReference type="KEGG" id="amf:AMF_080"/>
<evidence type="ECO:0000259" key="5">
    <source>
        <dbReference type="SMART" id="SM00978"/>
    </source>
</evidence>
<sequence length="219" mass="23542">MGMVELAIYAFVAAFIFFRLYGSLGKASSVNFQPSAIYPEQAGGEQAASDGSINSQDIPVSSVVADCASVEQISSVFEAIKERNKGFSVKHFIEGSAAAFEAIVKALSQGNAEFLSSLLSKDMHDSFVREIERRKSAGHTHEDVVVSIVSQKVTSAELKGNSAAITVQFVTEQINVVRDAGGQVVDGSTSKVNTIEDTWKFARDITTSGRRWYLTSTSA</sequence>
<dbReference type="PIRSF" id="PIRSF031890">
    <property type="entry name" value="UCP031890_transporter_Tim44"/>
    <property type="match status" value="1"/>
</dbReference>
<comment type="similarity">
    <text evidence="2">Belongs to the Tim44 family.</text>
</comment>
<proteinExistence type="inferred from homology"/>
<dbReference type="PANTHER" id="PTHR10721">
    <property type="entry name" value="MITOCHONDRIAL IMPORT INNER MEMBRANE TRANSLOCASE SUBUNIT TIM44"/>
    <property type="match status" value="1"/>
</dbReference>
<accession>B9KHK8</accession>
<evidence type="ECO:0000313" key="7">
    <source>
        <dbReference type="Proteomes" id="UP000007307"/>
    </source>
</evidence>
<dbReference type="AlphaFoldDB" id="B9KHK8"/>
<keyword evidence="3" id="KW-0809">Transit peptide</keyword>
<dbReference type="InterPro" id="IPR039544">
    <property type="entry name" value="Tim44-like"/>
</dbReference>
<gene>
    <name evidence="6" type="ordered locus">AMF_080</name>
</gene>
<dbReference type="Proteomes" id="UP000007307">
    <property type="component" value="Chromosome"/>
</dbReference>
<evidence type="ECO:0000256" key="1">
    <source>
        <dbReference type="ARBA" id="ARBA00004370"/>
    </source>
</evidence>
<feature type="domain" description="Tim44-like" evidence="5">
    <location>
        <begin position="73"/>
        <end position="219"/>
    </location>
</feature>
<dbReference type="NCBIfam" id="NF033779">
    <property type="entry name" value="Tim44_TimA_adap"/>
    <property type="match status" value="1"/>
</dbReference>
<dbReference type="InterPro" id="IPR007379">
    <property type="entry name" value="Tim44-like_dom"/>
</dbReference>
<evidence type="ECO:0000313" key="6">
    <source>
        <dbReference type="EMBL" id="ACM48970.1"/>
    </source>
</evidence>
<reference evidence="6 7" key="1">
    <citation type="journal article" date="2009" name="BMC Genomics">
        <title>Conservation in the face of diversity: multistrain analysis of an intracellular bacterium.</title>
        <authorList>
            <person name="Dark M.J."/>
            <person name="Herndon D.R."/>
            <person name="Kappmeyer L.S."/>
            <person name="Gonzales M.P."/>
            <person name="Nordeen E."/>
            <person name="Palmer G.H."/>
            <person name="Knowles D.P. Jr."/>
            <person name="Brayton K.A."/>
        </authorList>
    </citation>
    <scope>NUCLEOTIDE SEQUENCE [LARGE SCALE GENOMIC DNA]</scope>
    <source>
        <strain evidence="6 7">Florida</strain>
    </source>
</reference>
<dbReference type="GO" id="GO:0051087">
    <property type="term" value="F:protein-folding chaperone binding"/>
    <property type="evidence" value="ECO:0007669"/>
    <property type="project" value="TreeGrafter"/>
</dbReference>
<keyword evidence="4" id="KW-0472">Membrane</keyword>